<organism evidence="2 3">
    <name type="scientific">Tremella mesenterica</name>
    <name type="common">Jelly fungus</name>
    <dbReference type="NCBI Taxonomy" id="5217"/>
    <lineage>
        <taxon>Eukaryota</taxon>
        <taxon>Fungi</taxon>
        <taxon>Dikarya</taxon>
        <taxon>Basidiomycota</taxon>
        <taxon>Agaricomycotina</taxon>
        <taxon>Tremellomycetes</taxon>
        <taxon>Tremellales</taxon>
        <taxon>Tremellaceae</taxon>
        <taxon>Tremella</taxon>
    </lineage>
</organism>
<gene>
    <name evidence="2" type="ORF">M231_06097</name>
</gene>
<accession>A0A4Q1BEM5</accession>
<dbReference type="EMBL" id="SDIL01000091">
    <property type="protein sequence ID" value="RXK36634.1"/>
    <property type="molecule type" value="Genomic_DNA"/>
</dbReference>
<name>A0A4Q1BEM5_TREME</name>
<evidence type="ECO:0000313" key="3">
    <source>
        <dbReference type="Proteomes" id="UP000289152"/>
    </source>
</evidence>
<evidence type="ECO:0000313" key="2">
    <source>
        <dbReference type="EMBL" id="RXK36634.1"/>
    </source>
</evidence>
<feature type="region of interest" description="Disordered" evidence="1">
    <location>
        <begin position="104"/>
        <end position="181"/>
    </location>
</feature>
<dbReference type="AlphaFoldDB" id="A0A4Q1BEM5"/>
<reference evidence="2 3" key="1">
    <citation type="submission" date="2016-06" db="EMBL/GenBank/DDBJ databases">
        <title>Evolution of pathogenesis and genome organization in the Tremellales.</title>
        <authorList>
            <person name="Cuomo C."/>
            <person name="Litvintseva A."/>
            <person name="Heitman J."/>
            <person name="Chen Y."/>
            <person name="Sun S."/>
            <person name="Springer D."/>
            <person name="Dromer F."/>
            <person name="Young S."/>
            <person name="Zeng Q."/>
            <person name="Chapman S."/>
            <person name="Gujja S."/>
            <person name="Saif S."/>
            <person name="Birren B."/>
        </authorList>
    </citation>
    <scope>NUCLEOTIDE SEQUENCE [LARGE SCALE GENOMIC DNA]</scope>
    <source>
        <strain evidence="2 3">ATCC 28783</strain>
    </source>
</reference>
<comment type="caution">
    <text evidence="2">The sequence shown here is derived from an EMBL/GenBank/DDBJ whole genome shotgun (WGS) entry which is preliminary data.</text>
</comment>
<feature type="region of interest" description="Disordered" evidence="1">
    <location>
        <begin position="314"/>
        <end position="334"/>
    </location>
</feature>
<sequence length="346" mass="38938">MSSPQMSPPPPRATTQEDLFDAGTVLHLVELTTKDGQSVKVEIPVTTQALSTLVKRTREAIQAENQEITFMIRRLCAYQPDERDTPLTYMGRWALCDSDSQAYVPADSTEEDDLDPVSKDAPPGDIEPEVNNNIDEEEDEEENENEEEEEDEDEDNVVDASQASDESSLTSDFAEVSNDKDQHHQFAYSAKKRLGEELANVIPGLTAFTADVSQVRVRMTDARISHTSDSVKLIALAPAGSTTVTIKLKDNEVTYIIGWDRWNLKGKVPTSGGWISNRSRDAQDEQEKKDIHDEQELWLCMVDYRPDYEKAYQVTPPTIDTSDPESEYDSDRPPSVMYVEDLNLRV</sequence>
<evidence type="ECO:0000256" key="1">
    <source>
        <dbReference type="SAM" id="MobiDB-lite"/>
    </source>
</evidence>
<dbReference type="InParanoid" id="A0A4Q1BEM5"/>
<feature type="compositionally biased region" description="Polar residues" evidence="1">
    <location>
        <begin position="161"/>
        <end position="171"/>
    </location>
</feature>
<keyword evidence="3" id="KW-1185">Reference proteome</keyword>
<dbReference type="Proteomes" id="UP000289152">
    <property type="component" value="Unassembled WGS sequence"/>
</dbReference>
<protein>
    <submittedName>
        <fullName evidence="2">Uncharacterized protein</fullName>
    </submittedName>
</protein>
<proteinExistence type="predicted"/>
<dbReference type="VEuPathDB" id="FungiDB:TREMEDRAFT_65093"/>
<feature type="compositionally biased region" description="Acidic residues" evidence="1">
    <location>
        <begin position="134"/>
        <end position="157"/>
    </location>
</feature>